<keyword evidence="17" id="KW-1185">Reference proteome</keyword>
<feature type="domain" description="Ribosomal RNA small subunit methyltransferase E PUA-like" evidence="14">
    <location>
        <begin position="18"/>
        <end position="64"/>
    </location>
</feature>
<evidence type="ECO:0000313" key="16">
    <source>
        <dbReference type="EMBL" id="SFF53495.1"/>
    </source>
</evidence>
<sequence length="249" mass="27761">MHKFFISNNLIDGDKALIEGDDVKHIYKVLRLQVGDEIIINNLNGQEYLARIDDINKKEVQLAIIEKLDVSNESPIRIHLYQGLPKSTKMDLIAQKGTELGISSITPVITERVIVKNEGEFKKVDRWQRIALEASKQSKRTLIPSINTPISFEIMMSEINDMDLIVVPYENAEGYGIKKMMDNLNAESIVDIAIVIGPEGGFEEEEISKLKDIGAHIVTLGPRILRTESAGFVCTAILQYELGDVGGVV</sequence>
<dbReference type="CDD" id="cd18084">
    <property type="entry name" value="RsmE-like"/>
    <property type="match status" value="1"/>
</dbReference>
<evidence type="ECO:0000256" key="1">
    <source>
        <dbReference type="ARBA" id="ARBA00004496"/>
    </source>
</evidence>
<dbReference type="GO" id="GO:0005737">
    <property type="term" value="C:cytoplasm"/>
    <property type="evidence" value="ECO:0007669"/>
    <property type="project" value="UniProtKB-SubCell"/>
</dbReference>
<evidence type="ECO:0000256" key="10">
    <source>
        <dbReference type="ARBA" id="ARBA00025699"/>
    </source>
</evidence>
<evidence type="ECO:0000313" key="18">
    <source>
        <dbReference type="Proteomes" id="UP000246114"/>
    </source>
</evidence>
<dbReference type="PANTHER" id="PTHR30027">
    <property type="entry name" value="RIBOSOMAL RNA SMALL SUBUNIT METHYLTRANSFERASE E"/>
    <property type="match status" value="1"/>
</dbReference>
<evidence type="ECO:0000256" key="3">
    <source>
        <dbReference type="ARBA" id="ARBA00012328"/>
    </source>
</evidence>
<dbReference type="Gene3D" id="3.40.1280.10">
    <property type="match status" value="1"/>
</dbReference>
<keyword evidence="7 12" id="KW-0489">Methyltransferase</keyword>
<dbReference type="PANTHER" id="PTHR30027:SF3">
    <property type="entry name" value="16S RRNA (URACIL(1498)-N(3))-METHYLTRANSFERASE"/>
    <property type="match status" value="1"/>
</dbReference>
<keyword evidence="5 12" id="KW-0963">Cytoplasm</keyword>
<dbReference type="eggNOG" id="COG1385">
    <property type="taxonomic scope" value="Bacteria"/>
</dbReference>
<accession>A0A1I2JF84</accession>
<dbReference type="EC" id="2.1.1.193" evidence="3 12"/>
<evidence type="ECO:0000256" key="12">
    <source>
        <dbReference type="PIRNR" id="PIRNR015601"/>
    </source>
</evidence>
<dbReference type="Pfam" id="PF04452">
    <property type="entry name" value="Methyltrans_RNA"/>
    <property type="match status" value="1"/>
</dbReference>
<comment type="subcellular location">
    <subcellularLocation>
        <location evidence="1 12">Cytoplasm</location>
    </subcellularLocation>
</comment>
<evidence type="ECO:0000259" key="14">
    <source>
        <dbReference type="Pfam" id="PF20260"/>
    </source>
</evidence>
<dbReference type="RefSeq" id="WP_027637961.1">
    <property type="nucleotide sequence ID" value="NZ_BAAACD010000024.1"/>
</dbReference>
<comment type="catalytic activity">
    <reaction evidence="11 12">
        <text>uridine(1498) in 16S rRNA + S-adenosyl-L-methionine = N(3)-methyluridine(1498) in 16S rRNA + S-adenosyl-L-homocysteine + H(+)</text>
        <dbReference type="Rhea" id="RHEA:42920"/>
        <dbReference type="Rhea" id="RHEA-COMP:10283"/>
        <dbReference type="Rhea" id="RHEA-COMP:10284"/>
        <dbReference type="ChEBI" id="CHEBI:15378"/>
        <dbReference type="ChEBI" id="CHEBI:57856"/>
        <dbReference type="ChEBI" id="CHEBI:59789"/>
        <dbReference type="ChEBI" id="CHEBI:65315"/>
        <dbReference type="ChEBI" id="CHEBI:74502"/>
        <dbReference type="EC" id="2.1.1.193"/>
    </reaction>
</comment>
<evidence type="ECO:0000256" key="6">
    <source>
        <dbReference type="ARBA" id="ARBA00022552"/>
    </source>
</evidence>
<dbReference type="InterPro" id="IPR046887">
    <property type="entry name" value="RsmE_PUA-like"/>
</dbReference>
<evidence type="ECO:0000256" key="4">
    <source>
        <dbReference type="ARBA" id="ARBA00013673"/>
    </source>
</evidence>
<dbReference type="NCBIfam" id="TIGR00046">
    <property type="entry name" value="RsmE family RNA methyltransferase"/>
    <property type="match status" value="1"/>
</dbReference>
<dbReference type="GO" id="GO:0070042">
    <property type="term" value="F:rRNA (uridine-N3-)-methyltransferase activity"/>
    <property type="evidence" value="ECO:0007669"/>
    <property type="project" value="TreeGrafter"/>
</dbReference>
<comment type="similarity">
    <text evidence="2 12">Belongs to the RNA methyltransferase RsmE family.</text>
</comment>
<evidence type="ECO:0000313" key="17">
    <source>
        <dbReference type="Proteomes" id="UP000182135"/>
    </source>
</evidence>
<organism evidence="16 17">
    <name type="scientific">Clostridium cadaveris</name>
    <dbReference type="NCBI Taxonomy" id="1529"/>
    <lineage>
        <taxon>Bacteria</taxon>
        <taxon>Bacillati</taxon>
        <taxon>Bacillota</taxon>
        <taxon>Clostridia</taxon>
        <taxon>Eubacteriales</taxon>
        <taxon>Clostridiaceae</taxon>
        <taxon>Clostridium</taxon>
    </lineage>
</organism>
<evidence type="ECO:0000256" key="2">
    <source>
        <dbReference type="ARBA" id="ARBA00005528"/>
    </source>
</evidence>
<dbReference type="EMBL" id="FOOE01000002">
    <property type="protein sequence ID" value="SFF53495.1"/>
    <property type="molecule type" value="Genomic_DNA"/>
</dbReference>
<dbReference type="EMBL" id="QAMZ01000053">
    <property type="protein sequence ID" value="PWL51844.1"/>
    <property type="molecule type" value="Genomic_DNA"/>
</dbReference>
<evidence type="ECO:0000256" key="9">
    <source>
        <dbReference type="ARBA" id="ARBA00022691"/>
    </source>
</evidence>
<dbReference type="InterPro" id="IPR015947">
    <property type="entry name" value="PUA-like_sf"/>
</dbReference>
<dbReference type="SUPFAM" id="SSF75217">
    <property type="entry name" value="alpha/beta knot"/>
    <property type="match status" value="1"/>
</dbReference>
<gene>
    <name evidence="15" type="ORF">DBY38_12940</name>
    <name evidence="16" type="ORF">SAMN04487885_10227</name>
</gene>
<dbReference type="Gene3D" id="2.40.240.20">
    <property type="entry name" value="Hypothetical PUA domain-like, domain 1"/>
    <property type="match status" value="1"/>
</dbReference>
<dbReference type="GeneID" id="90544419"/>
<dbReference type="AlphaFoldDB" id="A0A1I2JF84"/>
<evidence type="ECO:0000313" key="15">
    <source>
        <dbReference type="EMBL" id="PWL51844.1"/>
    </source>
</evidence>
<dbReference type="Proteomes" id="UP000182135">
    <property type="component" value="Unassembled WGS sequence"/>
</dbReference>
<dbReference type="GO" id="GO:0070475">
    <property type="term" value="P:rRNA base methylation"/>
    <property type="evidence" value="ECO:0007669"/>
    <property type="project" value="TreeGrafter"/>
</dbReference>
<dbReference type="InterPro" id="IPR029026">
    <property type="entry name" value="tRNA_m1G_MTases_N"/>
</dbReference>
<evidence type="ECO:0000256" key="8">
    <source>
        <dbReference type="ARBA" id="ARBA00022679"/>
    </source>
</evidence>
<proteinExistence type="inferred from homology"/>
<dbReference type="SUPFAM" id="SSF88697">
    <property type="entry name" value="PUA domain-like"/>
    <property type="match status" value="1"/>
</dbReference>
<dbReference type="STRING" id="1529.SAMN04487885_10227"/>
<dbReference type="InterPro" id="IPR029028">
    <property type="entry name" value="Alpha/beta_knot_MTases"/>
</dbReference>
<dbReference type="Proteomes" id="UP000246114">
    <property type="component" value="Unassembled WGS sequence"/>
</dbReference>
<name>A0A1I2JF84_9CLOT</name>
<dbReference type="InterPro" id="IPR046886">
    <property type="entry name" value="RsmE_MTase_dom"/>
</dbReference>
<feature type="domain" description="Ribosomal RNA small subunit methyltransferase E methyltransferase" evidence="13">
    <location>
        <begin position="72"/>
        <end position="239"/>
    </location>
</feature>
<keyword evidence="9 12" id="KW-0949">S-adenosyl-L-methionine</keyword>
<evidence type="ECO:0000259" key="13">
    <source>
        <dbReference type="Pfam" id="PF04452"/>
    </source>
</evidence>
<reference evidence="16 17" key="1">
    <citation type="submission" date="2016-10" db="EMBL/GenBank/DDBJ databases">
        <authorList>
            <person name="de Groot N.N."/>
        </authorList>
    </citation>
    <scope>NUCLEOTIDE SEQUENCE [LARGE SCALE GENOMIC DNA]</scope>
    <source>
        <strain evidence="16 17">NLAE-zl-G419</strain>
    </source>
</reference>
<protein>
    <recommendedName>
        <fullName evidence="4 12">Ribosomal RNA small subunit methyltransferase E</fullName>
        <ecNumber evidence="3 12">2.1.1.193</ecNumber>
    </recommendedName>
</protein>
<evidence type="ECO:0000256" key="7">
    <source>
        <dbReference type="ARBA" id="ARBA00022603"/>
    </source>
</evidence>
<reference evidence="15 18" key="2">
    <citation type="submission" date="2018-03" db="EMBL/GenBank/DDBJ databases">
        <title>The uncultured portion of the human microbiome is neutrally assembled.</title>
        <authorList>
            <person name="Jeraldo P."/>
            <person name="Boardman L."/>
            <person name="White B.A."/>
            <person name="Nelson H."/>
            <person name="Goldenfeld N."/>
            <person name="Chia N."/>
        </authorList>
    </citation>
    <scope>NUCLEOTIDE SEQUENCE [LARGE SCALE GENOMIC DNA]</scope>
    <source>
        <strain evidence="15">CIM:MAG 903</strain>
    </source>
</reference>
<keyword evidence="8 12" id="KW-0808">Transferase</keyword>
<keyword evidence="6 12" id="KW-0698">rRNA processing</keyword>
<evidence type="ECO:0000256" key="11">
    <source>
        <dbReference type="ARBA" id="ARBA00047944"/>
    </source>
</evidence>
<dbReference type="OrthoDB" id="9815641at2"/>
<dbReference type="Pfam" id="PF20260">
    <property type="entry name" value="PUA_4"/>
    <property type="match status" value="1"/>
</dbReference>
<comment type="function">
    <text evidence="10 12">Specifically methylates the N3 position of the uracil ring of uridine 1498 (m3U1498) in 16S rRNA. Acts on the fully assembled 30S ribosomal subunit.</text>
</comment>
<evidence type="ECO:0000256" key="5">
    <source>
        <dbReference type="ARBA" id="ARBA00022490"/>
    </source>
</evidence>
<dbReference type="NCBIfam" id="NF008692">
    <property type="entry name" value="PRK11713.1-5"/>
    <property type="match status" value="1"/>
</dbReference>
<dbReference type="InterPro" id="IPR006700">
    <property type="entry name" value="RsmE"/>
</dbReference>
<dbReference type="PIRSF" id="PIRSF015601">
    <property type="entry name" value="MTase_slr0722"/>
    <property type="match status" value="1"/>
</dbReference>